<evidence type="ECO:0000256" key="1">
    <source>
        <dbReference type="ARBA" id="ARBA00022729"/>
    </source>
</evidence>
<gene>
    <name evidence="4" type="ORF">Mame_01868</name>
</gene>
<feature type="chain" id="PRO_5010727417" description="ABC transporter substrate-binding protein" evidence="3">
    <location>
        <begin position="24"/>
        <end position="369"/>
    </location>
</feature>
<evidence type="ECO:0000313" key="5">
    <source>
        <dbReference type="Proteomes" id="UP000191135"/>
    </source>
</evidence>
<reference evidence="4 5" key="1">
    <citation type="submission" date="2017-03" db="EMBL/GenBank/DDBJ databases">
        <title>Foreign affairs: Plasmid Transfer between Roseobacters and Rhizobia.</title>
        <authorList>
            <person name="Bartling P."/>
            <person name="Bunk B."/>
            <person name="Overmann J."/>
            <person name="Brinkmann H."/>
            <person name="Petersen J."/>
        </authorList>
    </citation>
    <scope>NUCLEOTIDE SEQUENCE [LARGE SCALE GENOMIC DNA]</scope>
    <source>
        <strain evidence="4 5">MACL11</strain>
    </source>
</reference>
<dbReference type="STRING" id="1122214.Mame_01868"/>
<dbReference type="PANTHER" id="PTHR30006:SF25">
    <property type="entry name" value="PHOSPHOGLYCERATE TRANSPORT REGULATORY PROTEIN PGTC"/>
    <property type="match status" value="1"/>
</dbReference>
<evidence type="ECO:0000313" key="4">
    <source>
        <dbReference type="EMBL" id="AQZ51210.1"/>
    </source>
</evidence>
<accession>A0A1U9Z0N5</accession>
<organism evidence="4 5">
    <name type="scientific">Martelella mediterranea DSM 17316</name>
    <dbReference type="NCBI Taxonomy" id="1122214"/>
    <lineage>
        <taxon>Bacteria</taxon>
        <taxon>Pseudomonadati</taxon>
        <taxon>Pseudomonadota</taxon>
        <taxon>Alphaproteobacteria</taxon>
        <taxon>Hyphomicrobiales</taxon>
        <taxon>Aurantimonadaceae</taxon>
        <taxon>Martelella</taxon>
    </lineage>
</organism>
<feature type="signal peptide" evidence="3">
    <location>
        <begin position="1"/>
        <end position="23"/>
    </location>
</feature>
<dbReference type="PANTHER" id="PTHR30006">
    <property type="entry name" value="THIAMINE-BINDING PERIPLASMIC PROTEIN-RELATED"/>
    <property type="match status" value="1"/>
</dbReference>
<dbReference type="Pfam" id="PF13531">
    <property type="entry name" value="SBP_bac_11"/>
    <property type="match status" value="1"/>
</dbReference>
<dbReference type="GO" id="GO:0030288">
    <property type="term" value="C:outer membrane-bounded periplasmic space"/>
    <property type="evidence" value="ECO:0007669"/>
    <property type="project" value="TreeGrafter"/>
</dbReference>
<dbReference type="Proteomes" id="UP000191135">
    <property type="component" value="Chromosome"/>
</dbReference>
<dbReference type="EMBL" id="CP020330">
    <property type="protein sequence ID" value="AQZ51210.1"/>
    <property type="molecule type" value="Genomic_DNA"/>
</dbReference>
<proteinExistence type="predicted"/>
<evidence type="ECO:0008006" key="6">
    <source>
        <dbReference type="Google" id="ProtNLM"/>
    </source>
</evidence>
<name>A0A1U9Z0N5_9HYPH</name>
<dbReference type="SUPFAM" id="SSF53850">
    <property type="entry name" value="Periplasmic binding protein-like II"/>
    <property type="match status" value="1"/>
</dbReference>
<dbReference type="Gene3D" id="3.40.190.10">
    <property type="entry name" value="Periplasmic binding protein-like II"/>
    <property type="match status" value="2"/>
</dbReference>
<dbReference type="AlphaFoldDB" id="A0A1U9Z0N5"/>
<keyword evidence="1 3" id="KW-0732">Signal</keyword>
<keyword evidence="5" id="KW-1185">Reference proteome</keyword>
<protein>
    <recommendedName>
        <fullName evidence="6">ABC transporter substrate-binding protein</fullName>
    </recommendedName>
</protein>
<sequence precursor="true">MRLMMLKATGAIALCLTAMGAQAEEFDLDVLIEAAKGEPQLTVFDSTGKIVTMAENFSAKYGVDAVGQKVKAHAQLEMMAREAMAGNVQGDVSIISDAPAAIAELLPNDFAVSWVPPDLADAIEARYQDPLVVVTMANVWTYNTELYDTCPVSNVWELTQPEWHGKVAMQDPLNKSVYTDWFNQMESHGNDALAAAYADFFGKPIDTSEQSATEQWVAMLAANAPLLGSSDSNAAEAVGAPGQKEGFMGLMSSAKYRDNADSGYKLGLCKGIEPWLGFTNAGVGLIAAGTDSPNAAKLFIHYVMTAEGIAPQADDGKKSANTEVSLPDDEPSGIGAAWDQLLTYDLSTAAEDYDTRQDWQDFWRLNYSR</sequence>
<dbReference type="KEGG" id="mmed:Mame_01868"/>
<evidence type="ECO:0000256" key="3">
    <source>
        <dbReference type="SAM" id="SignalP"/>
    </source>
</evidence>
<feature type="region of interest" description="Disordered" evidence="2">
    <location>
        <begin position="312"/>
        <end position="332"/>
    </location>
</feature>
<evidence type="ECO:0000256" key="2">
    <source>
        <dbReference type="SAM" id="MobiDB-lite"/>
    </source>
</evidence>
<dbReference type="eggNOG" id="COG1840">
    <property type="taxonomic scope" value="Bacteria"/>
</dbReference>